<dbReference type="EMBL" id="KB706678">
    <property type="protein sequence ID" value="EMR66290.1"/>
    <property type="molecule type" value="Genomic_DNA"/>
</dbReference>
<dbReference type="HOGENOM" id="CLU_109010_0_0_1"/>
<evidence type="ECO:0000313" key="1">
    <source>
        <dbReference type="EMBL" id="EMR66290.1"/>
    </source>
</evidence>
<keyword evidence="2" id="KW-1185">Reference proteome</keyword>
<dbReference type="Proteomes" id="UP000012174">
    <property type="component" value="Unassembled WGS sequence"/>
</dbReference>
<dbReference type="KEGG" id="ela:UCREL1_6720"/>
<gene>
    <name evidence="1" type="ORF">UCREL1_6720</name>
</gene>
<dbReference type="OrthoDB" id="4744764at2759"/>
<evidence type="ECO:0000313" key="2">
    <source>
        <dbReference type="Proteomes" id="UP000012174"/>
    </source>
</evidence>
<reference evidence="2" key="1">
    <citation type="journal article" date="2013" name="Genome Announc.">
        <title>Draft genome sequence of the grapevine dieback fungus Eutypa lata UCR-EL1.</title>
        <authorList>
            <person name="Blanco-Ulate B."/>
            <person name="Rolshausen P.E."/>
            <person name="Cantu D."/>
        </authorList>
    </citation>
    <scope>NUCLEOTIDE SEQUENCE [LARGE SCALE GENOMIC DNA]</scope>
    <source>
        <strain evidence="2">UCR-EL1</strain>
    </source>
</reference>
<sequence length="226" mass="24885">MAANHSKNDRKTIEDFGLKRISASFEPIDVSFGRRFFNPNASDWQANSILVPETGRSMDRWHRLNSYALSLSQQAYIIFDVKTTSEEKIGSRRLTDMRAREMFIDNMRAASGGSDDALKTVKWLGGDMIISAVATKSIEDAFLRAGTTIGKTDAVVEVTPADGPGFAACFENNPLTSVVRSVLRNHAKEMGNAFIKRFIFITHGSDPFGDPILSIIAELGRPPVPS</sequence>
<organism evidence="1 2">
    <name type="scientific">Eutypa lata (strain UCR-EL1)</name>
    <name type="common">Grapevine dieback disease fungus</name>
    <name type="synonym">Eutypa armeniacae</name>
    <dbReference type="NCBI Taxonomy" id="1287681"/>
    <lineage>
        <taxon>Eukaryota</taxon>
        <taxon>Fungi</taxon>
        <taxon>Dikarya</taxon>
        <taxon>Ascomycota</taxon>
        <taxon>Pezizomycotina</taxon>
        <taxon>Sordariomycetes</taxon>
        <taxon>Xylariomycetidae</taxon>
        <taxon>Xylariales</taxon>
        <taxon>Diatrypaceae</taxon>
        <taxon>Eutypa</taxon>
    </lineage>
</organism>
<accession>M7THT9</accession>
<protein>
    <submittedName>
        <fullName evidence="1">Uncharacterized protein</fullName>
    </submittedName>
</protein>
<proteinExistence type="predicted"/>
<dbReference type="AlphaFoldDB" id="M7THT9"/>
<name>M7THT9_EUTLA</name>